<comment type="caution">
    <text evidence="1">The sequence shown here is derived from an EMBL/GenBank/DDBJ whole genome shotgun (WGS) entry which is preliminary data.</text>
</comment>
<evidence type="ECO:0000313" key="1">
    <source>
        <dbReference type="EMBL" id="NWC34150.1"/>
    </source>
</evidence>
<organism evidence="1 2">
    <name type="scientific">Pseudomonas gingeri</name>
    <dbReference type="NCBI Taxonomy" id="117681"/>
    <lineage>
        <taxon>Bacteria</taxon>
        <taxon>Pseudomonadati</taxon>
        <taxon>Pseudomonadota</taxon>
        <taxon>Gammaproteobacteria</taxon>
        <taxon>Pseudomonadales</taxon>
        <taxon>Pseudomonadaceae</taxon>
        <taxon>Pseudomonas</taxon>
    </lineage>
</organism>
<proteinExistence type="predicted"/>
<dbReference type="Proteomes" id="UP000520592">
    <property type="component" value="Unassembled WGS sequence"/>
</dbReference>
<name>A0A7Y7YDC6_9PSED</name>
<dbReference type="AlphaFoldDB" id="A0A7Y7YDC6"/>
<dbReference type="RefSeq" id="WP_177058597.1">
    <property type="nucleotide sequence ID" value="NZ_JACAPS010000019.1"/>
</dbReference>
<accession>A0A7Y7YDC6</accession>
<dbReference type="EMBL" id="JACAQD010000019">
    <property type="protein sequence ID" value="NWC34150.1"/>
    <property type="molecule type" value="Genomic_DNA"/>
</dbReference>
<sequence>MGKPANVLLLPFPFIRNPYIPDSYLRLDAYERQFTIVCTGVLSLPEEAPHVGYYQLASEYVIGHGGLIEDAIVLCASRFYELHTFPRLGPVGSFDPRTVEIYYTGARAYKRGSATHDRADAERVLSGVVDASEIVWRRPCRTAEEVSAVEHRIAALLEQANEDIRGEAYDSARIARREARELKGFLISPRWRVFALQALINTGVTCYTA</sequence>
<evidence type="ECO:0000313" key="2">
    <source>
        <dbReference type="Proteomes" id="UP000520592"/>
    </source>
</evidence>
<protein>
    <submittedName>
        <fullName evidence="1">Uncharacterized protein</fullName>
    </submittedName>
</protein>
<reference evidence="1 2" key="1">
    <citation type="submission" date="2020-04" db="EMBL/GenBank/DDBJ databases">
        <title>Molecular characterization of pseudomonads from Agaricus bisporus reveal novel blotch 2 pathogens in Western Europe.</title>
        <authorList>
            <person name="Taparia T."/>
            <person name="Krijger M."/>
            <person name="Haynes E."/>
            <person name="Elpinstone J.G."/>
            <person name="Noble R."/>
            <person name="Van Der Wolf J."/>
        </authorList>
    </citation>
    <scope>NUCLEOTIDE SEQUENCE [LARGE SCALE GENOMIC DNA]</scope>
    <source>
        <strain evidence="1 2">IPO3737</strain>
    </source>
</reference>
<gene>
    <name evidence="1" type="ORF">HX876_17305</name>
</gene>